<dbReference type="GO" id="GO:0046983">
    <property type="term" value="F:protein dimerization activity"/>
    <property type="evidence" value="ECO:0007669"/>
    <property type="project" value="InterPro"/>
</dbReference>
<gene>
    <name evidence="8" type="ORF">C24_LOCUS17083</name>
</gene>
<evidence type="ECO:0000256" key="1">
    <source>
        <dbReference type="ARBA" id="ARBA00004123"/>
    </source>
</evidence>
<dbReference type="PANTHER" id="PTHR16223">
    <property type="entry name" value="TRANSCRIPTION FACTOR BHLH83-RELATED"/>
    <property type="match status" value="1"/>
</dbReference>
<feature type="region of interest" description="Disordered" evidence="6">
    <location>
        <begin position="144"/>
        <end position="172"/>
    </location>
</feature>
<dbReference type="Proteomes" id="UP000434276">
    <property type="component" value="Unassembled WGS sequence"/>
</dbReference>
<evidence type="ECO:0000256" key="3">
    <source>
        <dbReference type="ARBA" id="ARBA00023125"/>
    </source>
</evidence>
<dbReference type="GO" id="GO:0005634">
    <property type="term" value="C:nucleus"/>
    <property type="evidence" value="ECO:0007669"/>
    <property type="project" value="UniProtKB-SubCell"/>
</dbReference>
<evidence type="ECO:0000256" key="5">
    <source>
        <dbReference type="ARBA" id="ARBA00023242"/>
    </source>
</evidence>
<dbReference type="GO" id="GO:0003677">
    <property type="term" value="F:DNA binding"/>
    <property type="evidence" value="ECO:0007669"/>
    <property type="project" value="UniProtKB-KW"/>
</dbReference>
<keyword evidence="2" id="KW-0805">Transcription regulation</keyword>
<evidence type="ECO:0000256" key="2">
    <source>
        <dbReference type="ARBA" id="ARBA00023015"/>
    </source>
</evidence>
<dbReference type="GO" id="GO:0003700">
    <property type="term" value="F:DNA-binding transcription factor activity"/>
    <property type="evidence" value="ECO:0007669"/>
    <property type="project" value="InterPro"/>
</dbReference>
<reference evidence="8 9" key="1">
    <citation type="submission" date="2019-12" db="EMBL/GenBank/DDBJ databases">
        <authorList>
            <person name="Jiao W.-B."/>
            <person name="Schneeberger K."/>
        </authorList>
    </citation>
    <scope>NUCLEOTIDE SEQUENCE [LARGE SCALE GENOMIC DNA]</scope>
    <source>
        <strain evidence="9">cv. C24</strain>
    </source>
</reference>
<accession>A0A5S9XPR7</accession>
<protein>
    <recommendedName>
        <fullName evidence="7">BHLH domain-containing protein</fullName>
    </recommendedName>
</protein>
<dbReference type="PROSITE" id="PS50888">
    <property type="entry name" value="BHLH"/>
    <property type="match status" value="1"/>
</dbReference>
<dbReference type="InterPro" id="IPR045843">
    <property type="entry name" value="IND-like"/>
</dbReference>
<dbReference type="AlphaFoldDB" id="A0A5S9XPR7"/>
<dbReference type="InterPro" id="IPR045239">
    <property type="entry name" value="bHLH95_bHLH"/>
</dbReference>
<keyword evidence="4" id="KW-0804">Transcription</keyword>
<dbReference type="SMART" id="SM00353">
    <property type="entry name" value="HLH"/>
    <property type="match status" value="1"/>
</dbReference>
<evidence type="ECO:0000313" key="8">
    <source>
        <dbReference type="EMBL" id="CAA0393598.1"/>
    </source>
</evidence>
<dbReference type="CDD" id="cd11393">
    <property type="entry name" value="bHLH_AtbHLH_like"/>
    <property type="match status" value="1"/>
</dbReference>
<comment type="subcellular location">
    <subcellularLocation>
        <location evidence="1">Nucleus</location>
    </subcellularLocation>
</comment>
<dbReference type="InterPro" id="IPR011598">
    <property type="entry name" value="bHLH_dom"/>
</dbReference>
<sequence length="316" mass="35309">MSHATSTLNSKVNYTIKNMTEEFEIAGISTGAWWSSPTNTAAVFSGYSLPCSTEISPDVTNFGWQNFDNKINDHNDGCMNMHNSFFEGLLIDPNDQLLPDPWSKSTIPNAKSELLENFPFLDNMFLVDSEAESLLDHEIRNHKSSKEQITQDYKNLTSKRSEELEETSDEYSPRLLKRPRLETLSPLPSFKVRKEKLGDRITALQQLVSPFGKTDTASVLNEAVEYIKFLQEQVTVLSNPEQNTIGSVQQQQCSNKKSINTQGEVEEDECSPRRYVDLSSRGLCLMPISASYPVAAAAASAAEMNVHLVSGIFHSV</sequence>
<name>A0A5S9XPR7_ARATH</name>
<evidence type="ECO:0000256" key="6">
    <source>
        <dbReference type="SAM" id="MobiDB-lite"/>
    </source>
</evidence>
<evidence type="ECO:0000259" key="7">
    <source>
        <dbReference type="PROSITE" id="PS50888"/>
    </source>
</evidence>
<dbReference type="Gene3D" id="4.10.280.10">
    <property type="entry name" value="Helix-loop-helix DNA-binding domain"/>
    <property type="match status" value="1"/>
</dbReference>
<organism evidence="8 9">
    <name type="scientific">Arabidopsis thaliana</name>
    <name type="common">Mouse-ear cress</name>
    <dbReference type="NCBI Taxonomy" id="3702"/>
    <lineage>
        <taxon>Eukaryota</taxon>
        <taxon>Viridiplantae</taxon>
        <taxon>Streptophyta</taxon>
        <taxon>Embryophyta</taxon>
        <taxon>Tracheophyta</taxon>
        <taxon>Spermatophyta</taxon>
        <taxon>Magnoliopsida</taxon>
        <taxon>eudicotyledons</taxon>
        <taxon>Gunneridae</taxon>
        <taxon>Pentapetalae</taxon>
        <taxon>rosids</taxon>
        <taxon>malvids</taxon>
        <taxon>Brassicales</taxon>
        <taxon>Brassicaceae</taxon>
        <taxon>Camelineae</taxon>
        <taxon>Arabidopsis</taxon>
    </lineage>
</organism>
<dbReference type="SUPFAM" id="SSF47459">
    <property type="entry name" value="HLH, helix-loop-helix DNA-binding domain"/>
    <property type="match status" value="1"/>
</dbReference>
<evidence type="ECO:0000313" key="9">
    <source>
        <dbReference type="Proteomes" id="UP000434276"/>
    </source>
</evidence>
<dbReference type="InterPro" id="IPR036638">
    <property type="entry name" value="HLH_DNA-bd_sf"/>
</dbReference>
<dbReference type="ExpressionAtlas" id="A0A5S9XPR7">
    <property type="expression patterns" value="baseline and differential"/>
</dbReference>
<keyword evidence="5" id="KW-0539">Nucleus</keyword>
<proteinExistence type="predicted"/>
<keyword evidence="3" id="KW-0238">DNA-binding</keyword>
<feature type="domain" description="BHLH" evidence="7">
    <location>
        <begin position="181"/>
        <end position="230"/>
    </location>
</feature>
<feature type="compositionally biased region" description="Polar residues" evidence="6">
    <location>
        <begin position="147"/>
        <end position="158"/>
    </location>
</feature>
<dbReference type="OrthoDB" id="673975at2759"/>
<dbReference type="PANTHER" id="PTHR16223:SF238">
    <property type="entry name" value="TRANSCRIPTION FACTOR BHLH114"/>
    <property type="match status" value="1"/>
</dbReference>
<evidence type="ECO:0000256" key="4">
    <source>
        <dbReference type="ARBA" id="ARBA00023163"/>
    </source>
</evidence>
<dbReference type="FunFam" id="4.10.280.10:FF:000075">
    <property type="entry name" value="Transcription factor bHLH113 family"/>
    <property type="match status" value="1"/>
</dbReference>
<dbReference type="EMBL" id="CACSHJ010000095">
    <property type="protein sequence ID" value="CAA0393598.1"/>
    <property type="molecule type" value="Genomic_DNA"/>
</dbReference>